<dbReference type="Gene3D" id="3.10.20.90">
    <property type="entry name" value="Phosphatidylinositol 3-kinase Catalytic Subunit, Chain A, domain 1"/>
    <property type="match status" value="1"/>
</dbReference>
<comment type="similarity">
    <text evidence="3">Belongs to the protein-tyrosine phosphatase family. Non-receptor class subfamily.</text>
</comment>
<dbReference type="Proteomes" id="UP000515146">
    <property type="component" value="Unplaced"/>
</dbReference>
<evidence type="ECO:0000256" key="8">
    <source>
        <dbReference type="ARBA" id="ARBA00022949"/>
    </source>
</evidence>
<evidence type="ECO:0000259" key="12">
    <source>
        <dbReference type="PROSITE" id="PS50056"/>
    </source>
</evidence>
<dbReference type="CDD" id="cd17099">
    <property type="entry name" value="FERM_F1_PTPN14_like"/>
    <property type="match status" value="1"/>
</dbReference>
<dbReference type="Pfam" id="PF00373">
    <property type="entry name" value="FERM_M"/>
    <property type="match status" value="1"/>
</dbReference>
<dbReference type="InterPro" id="IPR000242">
    <property type="entry name" value="PTP_cat"/>
</dbReference>
<dbReference type="InParanoid" id="A0A6P6XVB9"/>
<dbReference type="GO" id="GO:0070161">
    <property type="term" value="C:anchoring junction"/>
    <property type="evidence" value="ECO:0007669"/>
    <property type="project" value="UniProtKB-SubCell"/>
</dbReference>
<evidence type="ECO:0000256" key="6">
    <source>
        <dbReference type="ARBA" id="ARBA00022801"/>
    </source>
</evidence>
<dbReference type="SMART" id="SM01196">
    <property type="entry name" value="FERM_C"/>
    <property type="match status" value="1"/>
</dbReference>
<dbReference type="SMART" id="SM00194">
    <property type="entry name" value="PTPc"/>
    <property type="match status" value="1"/>
</dbReference>
<comment type="subcellular location">
    <subcellularLocation>
        <location evidence="2">Cell junction</location>
    </subcellularLocation>
    <subcellularLocation>
        <location evidence="1">Cytoplasm</location>
        <location evidence="1">Cytoskeleton</location>
    </subcellularLocation>
</comment>
<keyword evidence="7" id="KW-0904">Protein phosphatase</keyword>
<reference evidence="15" key="1">
    <citation type="submission" date="2025-08" db="UniProtKB">
        <authorList>
            <consortium name="RefSeq"/>
        </authorList>
    </citation>
    <scope>IDENTIFICATION</scope>
    <source>
        <strain evidence="15">Airmid</strain>
    </source>
</reference>
<dbReference type="InterPro" id="IPR000299">
    <property type="entry name" value="FERM_domain"/>
</dbReference>
<dbReference type="Gene3D" id="1.20.80.10">
    <property type="match status" value="1"/>
</dbReference>
<dbReference type="SUPFAM" id="SSF52799">
    <property type="entry name" value="(Phosphotyrosine protein) phosphatases II"/>
    <property type="match status" value="1"/>
</dbReference>
<evidence type="ECO:0000256" key="1">
    <source>
        <dbReference type="ARBA" id="ARBA00004245"/>
    </source>
</evidence>
<feature type="domain" description="Tyrosine-protein phosphatase" evidence="11">
    <location>
        <begin position="1120"/>
        <end position="1406"/>
    </location>
</feature>
<keyword evidence="9" id="KW-0206">Cytoskeleton</keyword>
<dbReference type="SMART" id="SM00404">
    <property type="entry name" value="PTPc_motif"/>
    <property type="match status" value="1"/>
</dbReference>
<keyword evidence="14" id="KW-1185">Reference proteome</keyword>
<evidence type="ECO:0000256" key="10">
    <source>
        <dbReference type="SAM" id="MobiDB-lite"/>
    </source>
</evidence>
<dbReference type="CTD" id="33882"/>
<dbReference type="InterPro" id="IPR035963">
    <property type="entry name" value="FERM_2"/>
</dbReference>
<dbReference type="PROSITE" id="PS50055">
    <property type="entry name" value="TYR_PHOSPHATASE_PTP"/>
    <property type="match status" value="1"/>
</dbReference>
<feature type="region of interest" description="Disordered" evidence="10">
    <location>
        <begin position="373"/>
        <end position="396"/>
    </location>
</feature>
<dbReference type="Gene3D" id="2.30.29.30">
    <property type="entry name" value="Pleckstrin-homology domain (PH domain)/Phosphotyrosine-binding domain (PTB)"/>
    <property type="match status" value="1"/>
</dbReference>
<evidence type="ECO:0000256" key="4">
    <source>
        <dbReference type="ARBA" id="ARBA00013064"/>
    </source>
</evidence>
<dbReference type="GO" id="GO:0004725">
    <property type="term" value="F:protein tyrosine phosphatase activity"/>
    <property type="evidence" value="ECO:0007669"/>
    <property type="project" value="UniProtKB-EC"/>
</dbReference>
<sequence length="1413" mass="161338">MPFIFRLPGKRSQQYNVASKDLFVIPIELLTNECIECTLFATSTGEECLKNVCQKIGIQQPEYFSLLFRSKKMVDQWIDLKKSVKKQLSKYAQEIRLYFRLLYFVPNFHFLSDEVSRFHYFYAMKNLVIDGRIACSRDDAILLASFSLQAEFGDYSPERHTVEYLNNFSLFPKSMITNKIARDVLIECVINAYRNLQGVPPSVAEIYYISEAQRREGYGQEGFPARDLSTGQDVCLGVCIRGIFVVNQDNNTLELFKWMDIANLMHQKKVFTIERFTDKYSKNYSTYDSDYANCIWKTCVEQHQYFMKGIQNAQVNQQNDQTTATNSLAEQLAIQHHLIGNNDSIMQQQQPIQSASSSSSSKLLNPSTLYIHQQQHHGSNNSVHQQQQQSTPISDHTTMVDNFNNNQSVYETIGSATIDVIPTTTATPTTTTTIVNLDHHHHQSSSLNHDNLDNILSYNKRNSIEPIDLNHIQINCTAINQYNLKSGELSHNNNNNNNNSGDVQQPFKMDDTIMSTDSSTTTTAATPTTAAITKNIPIYENPSNLNDLTYEQRKKLLPPYRMPPDYETFLTNKYSMMSKNMMSQSLTSIPSRLATGGTIGGNSTMMMMMMKEGLSNNSITASHTQINSSSSSLSLGQHSQQQQYHLFHPTNNHQCSPVKCQPFSFPQQQHYQQRQSSQQQQPSFQNIYRNYTDLSNLAIDQSQSQSSSSVSTSNHRCSLPPNPQEDSSTTMMAIPANQLPYQHQRLQKSGMFTSSSPDLNTINPLMFIGQQQQQQSLSQQQQQKQRLIQQYNPNVIKSNNNGTGMLMMLNNNNRNNIENGNAIHYHHAAPINQPQPQQSMIMKKPPYFTSVPDLTFNKQHSNLQIYPNDIMMFGGVGGGEKKFSKTRNFFRFFSGWSQNKTGSEPNLFNNHNHHHHQNNNCCSSTLSSYSPNSYYLKRTKYSNEHLDSNNIGIRNVNINNNNNNNNCTTTTINDNQIMTRPTQQMTMSQFSKISQKIDELPETTVNDIEQQQQHLQSQTATTTTTMMMTKIDVNNDHDHVLATSINNNNNNIAINQNQSQQQTINPQQQQHFINMEAKKIEQTSKLSMEKNNSTMMPTAKTITANSRILVFDKNFVDQDFTKEFELLPRMNPTAKFTTASLAENILKNRFRDILPYEENRVKLTPTKDNKHGYINASHVIMKFGSMKQHYIAAQGPLPNTTLDFWQMVFEQHINLIVMVTNFTESGSQKCYIYLPLSSEPGKNTLRFGDYEITCTYTAETLTYMLSLLILTHNGQRRQITHLRYTDWNDHSIPGDLQSFLTFLSEMDAIYRQNNRDGSGFGRKRHSSSSLLQKPPILPPILVHCSAGVGRSGVMILCDALLKCLDDYQHSEPIDVPEALIQLRFQRMISVQHCEQFRFVCQVLSQNLSNSRLI</sequence>
<dbReference type="SUPFAM" id="SSF54236">
    <property type="entry name" value="Ubiquitin-like"/>
    <property type="match status" value="1"/>
</dbReference>
<dbReference type="GO" id="GO:0005856">
    <property type="term" value="C:cytoskeleton"/>
    <property type="evidence" value="ECO:0007669"/>
    <property type="project" value="UniProtKB-SubCell"/>
</dbReference>
<dbReference type="InterPro" id="IPR018979">
    <property type="entry name" value="FERM_N"/>
</dbReference>
<keyword evidence="5" id="KW-0963">Cytoplasm</keyword>
<keyword evidence="8" id="KW-0965">Cell junction</keyword>
<feature type="compositionally biased region" description="Low complexity" evidence="10">
    <location>
        <begin position="701"/>
        <end position="713"/>
    </location>
</feature>
<dbReference type="OrthoDB" id="10012364at2759"/>
<feature type="domain" description="FERM" evidence="13">
    <location>
        <begin position="23"/>
        <end position="310"/>
    </location>
</feature>
<accession>A0A6P6XVB9</accession>
<proteinExistence type="inferred from homology"/>
<feature type="compositionally biased region" description="Low complexity" evidence="10">
    <location>
        <begin position="622"/>
        <end position="642"/>
    </location>
</feature>
<dbReference type="InterPro" id="IPR019749">
    <property type="entry name" value="Band_41_domain"/>
</dbReference>
<dbReference type="Pfam" id="PF09380">
    <property type="entry name" value="FERM_C"/>
    <property type="match status" value="1"/>
</dbReference>
<dbReference type="InterPro" id="IPR019748">
    <property type="entry name" value="FERM_central"/>
</dbReference>
<feature type="compositionally biased region" description="Low complexity" evidence="10">
    <location>
        <begin position="373"/>
        <end position="390"/>
    </location>
</feature>
<dbReference type="Pfam" id="PF09379">
    <property type="entry name" value="FERM_N"/>
    <property type="match status" value="1"/>
</dbReference>
<dbReference type="GO" id="GO:0071944">
    <property type="term" value="C:cell periphery"/>
    <property type="evidence" value="ECO:0007669"/>
    <property type="project" value="UniProtKB-ARBA"/>
</dbReference>
<feature type="region of interest" description="Disordered" evidence="10">
    <location>
        <begin position="700"/>
        <end position="729"/>
    </location>
</feature>
<evidence type="ECO:0000313" key="14">
    <source>
        <dbReference type="Proteomes" id="UP000515146"/>
    </source>
</evidence>
<dbReference type="InterPro" id="IPR018980">
    <property type="entry name" value="FERM_PH-like_C"/>
</dbReference>
<evidence type="ECO:0000259" key="13">
    <source>
        <dbReference type="PROSITE" id="PS50057"/>
    </source>
</evidence>
<dbReference type="PROSITE" id="PS50057">
    <property type="entry name" value="FERM_3"/>
    <property type="match status" value="1"/>
</dbReference>
<dbReference type="OMA" id="NECIECT"/>
<evidence type="ECO:0000256" key="9">
    <source>
        <dbReference type="ARBA" id="ARBA00023212"/>
    </source>
</evidence>
<dbReference type="FunFam" id="3.10.20.90:FF:000039">
    <property type="entry name" value="Tyrosine-protein phosphatase non-receptor type"/>
    <property type="match status" value="1"/>
</dbReference>
<dbReference type="InterPro" id="IPR000387">
    <property type="entry name" value="Tyr_Pase_dom"/>
</dbReference>
<dbReference type="SUPFAM" id="SSF50729">
    <property type="entry name" value="PH domain-like"/>
    <property type="match status" value="1"/>
</dbReference>
<dbReference type="InterPro" id="IPR029021">
    <property type="entry name" value="Prot-tyrosine_phosphatase-like"/>
</dbReference>
<dbReference type="InterPro" id="IPR003595">
    <property type="entry name" value="Tyr_Pase_cat"/>
</dbReference>
<protein>
    <recommendedName>
        <fullName evidence="4">protein-tyrosine-phosphatase</fullName>
        <ecNumber evidence="4">3.1.3.48</ecNumber>
    </recommendedName>
</protein>
<dbReference type="PRINTS" id="PR00700">
    <property type="entry name" value="PRTYPHPHTASE"/>
</dbReference>
<dbReference type="KEGG" id="dpte:113791330"/>
<dbReference type="SMART" id="SM00295">
    <property type="entry name" value="B41"/>
    <property type="match status" value="1"/>
</dbReference>
<feature type="domain" description="Tyrosine specific protein phosphatases" evidence="12">
    <location>
        <begin position="1300"/>
        <end position="1397"/>
    </location>
</feature>
<dbReference type="PANTHER" id="PTHR45706:SF1">
    <property type="entry name" value="PEZ, ISOFORM A"/>
    <property type="match status" value="1"/>
</dbReference>
<dbReference type="InterPro" id="IPR029071">
    <property type="entry name" value="Ubiquitin-like_domsf"/>
</dbReference>
<dbReference type="GO" id="GO:0048666">
    <property type="term" value="P:neuron development"/>
    <property type="evidence" value="ECO:0007669"/>
    <property type="project" value="UniProtKB-ARBA"/>
</dbReference>
<dbReference type="InterPro" id="IPR014352">
    <property type="entry name" value="FERM/acyl-CoA-bd_prot_sf"/>
</dbReference>
<evidence type="ECO:0000256" key="3">
    <source>
        <dbReference type="ARBA" id="ARBA00009649"/>
    </source>
</evidence>
<dbReference type="InterPro" id="IPR011993">
    <property type="entry name" value="PH-like_dom_sf"/>
</dbReference>
<evidence type="ECO:0000256" key="7">
    <source>
        <dbReference type="ARBA" id="ARBA00022912"/>
    </source>
</evidence>
<dbReference type="CDD" id="cd14473">
    <property type="entry name" value="FERM_B-lobe"/>
    <property type="match status" value="1"/>
</dbReference>
<dbReference type="PROSITE" id="PS00383">
    <property type="entry name" value="TYR_PHOSPHATASE_1"/>
    <property type="match status" value="1"/>
</dbReference>
<evidence type="ECO:0000259" key="11">
    <source>
        <dbReference type="PROSITE" id="PS50055"/>
    </source>
</evidence>
<keyword evidence="6" id="KW-0378">Hydrolase</keyword>
<dbReference type="RefSeq" id="XP_027196898.1">
    <property type="nucleotide sequence ID" value="XM_027341097.1"/>
</dbReference>
<evidence type="ECO:0000313" key="15">
    <source>
        <dbReference type="RefSeq" id="XP_027196898.1"/>
    </source>
</evidence>
<dbReference type="Pfam" id="PF00102">
    <property type="entry name" value="Y_phosphatase"/>
    <property type="match status" value="1"/>
</dbReference>
<dbReference type="PROSITE" id="PS50056">
    <property type="entry name" value="TYR_PHOSPHATASE_2"/>
    <property type="match status" value="1"/>
</dbReference>
<dbReference type="Gene3D" id="3.90.190.10">
    <property type="entry name" value="Protein tyrosine phosphatase superfamily"/>
    <property type="match status" value="1"/>
</dbReference>
<dbReference type="InterPro" id="IPR016130">
    <property type="entry name" value="Tyr_Pase_AS"/>
</dbReference>
<evidence type="ECO:0000256" key="2">
    <source>
        <dbReference type="ARBA" id="ARBA00004282"/>
    </source>
</evidence>
<dbReference type="GO" id="GO:0009887">
    <property type="term" value="P:animal organ morphogenesis"/>
    <property type="evidence" value="ECO:0007669"/>
    <property type="project" value="UniProtKB-ARBA"/>
</dbReference>
<dbReference type="PANTHER" id="PTHR45706">
    <property type="entry name" value="TYROSINE-PROTEIN PHOSPHATASE"/>
    <property type="match status" value="1"/>
</dbReference>
<gene>
    <name evidence="15" type="primary">LOC113791330</name>
</gene>
<evidence type="ECO:0000256" key="5">
    <source>
        <dbReference type="ARBA" id="ARBA00022490"/>
    </source>
</evidence>
<dbReference type="FunFam" id="1.20.80.10:FF:000014">
    <property type="entry name" value="Tyrosine-protein phosphatase non-receptor type"/>
    <property type="match status" value="1"/>
</dbReference>
<feature type="region of interest" description="Disordered" evidence="10">
    <location>
        <begin position="619"/>
        <end position="642"/>
    </location>
</feature>
<organism evidence="14 15">
    <name type="scientific">Dermatophagoides pteronyssinus</name>
    <name type="common">European house dust mite</name>
    <dbReference type="NCBI Taxonomy" id="6956"/>
    <lineage>
        <taxon>Eukaryota</taxon>
        <taxon>Metazoa</taxon>
        <taxon>Ecdysozoa</taxon>
        <taxon>Arthropoda</taxon>
        <taxon>Chelicerata</taxon>
        <taxon>Arachnida</taxon>
        <taxon>Acari</taxon>
        <taxon>Acariformes</taxon>
        <taxon>Sarcoptiformes</taxon>
        <taxon>Astigmata</taxon>
        <taxon>Psoroptidia</taxon>
        <taxon>Analgoidea</taxon>
        <taxon>Pyroglyphidae</taxon>
        <taxon>Dermatophagoidinae</taxon>
        <taxon>Dermatophagoides</taxon>
    </lineage>
</organism>
<dbReference type="PRINTS" id="PR00935">
    <property type="entry name" value="BAND41"/>
</dbReference>
<dbReference type="EC" id="3.1.3.48" evidence="4"/>
<dbReference type="SUPFAM" id="SSF47031">
    <property type="entry name" value="Second domain of FERM"/>
    <property type="match status" value="1"/>
</dbReference>
<name>A0A6P6XVB9_DERPT</name>